<feature type="signal peptide" evidence="7">
    <location>
        <begin position="1"/>
        <end position="18"/>
    </location>
</feature>
<dbReference type="PANTHER" id="PTHR43301:SF3">
    <property type="entry name" value="ARABINAN ENDO-1,5-ALPHA-L-ARABINOSIDASE A-RELATED"/>
    <property type="match status" value="1"/>
</dbReference>
<dbReference type="STRING" id="573501.SAMN04487999_0822"/>
<dbReference type="InterPro" id="IPR032710">
    <property type="entry name" value="NTF2-like_dom_sf"/>
</dbReference>
<proteinExistence type="inferred from homology"/>
<dbReference type="RefSeq" id="WP_233430606.1">
    <property type="nucleotide sequence ID" value="NZ_FQXT01000002.1"/>
</dbReference>
<dbReference type="EMBL" id="FQXT01000002">
    <property type="protein sequence ID" value="SHH76558.1"/>
    <property type="molecule type" value="Genomic_DNA"/>
</dbReference>
<reference evidence="8 11" key="3">
    <citation type="submission" date="2018-07" db="EMBL/GenBank/DDBJ databases">
        <title>Leeuwenhoekiella genomics.</title>
        <authorList>
            <person name="Tahon G."/>
            <person name="Willems A."/>
        </authorList>
    </citation>
    <scope>NUCLEOTIDE SEQUENCE [LARGE SCALE GENOMIC DNA]</scope>
    <source>
        <strain evidence="8 11">LMG 24856</strain>
    </source>
</reference>
<feature type="chain" id="PRO_5012477516" evidence="7">
    <location>
        <begin position="19"/>
        <end position="451"/>
    </location>
</feature>
<dbReference type="GO" id="GO:0004553">
    <property type="term" value="F:hydrolase activity, hydrolyzing O-glycosyl compounds"/>
    <property type="evidence" value="ECO:0007669"/>
    <property type="project" value="InterPro"/>
</dbReference>
<feature type="compositionally biased region" description="Basic and acidic residues" evidence="6">
    <location>
        <begin position="331"/>
        <end position="345"/>
    </location>
</feature>
<dbReference type="SUPFAM" id="SSF54427">
    <property type="entry name" value="NTF2-like"/>
    <property type="match status" value="1"/>
</dbReference>
<dbReference type="InterPro" id="IPR006710">
    <property type="entry name" value="Glyco_hydro_43"/>
</dbReference>
<dbReference type="SUPFAM" id="SSF75005">
    <property type="entry name" value="Arabinanase/levansucrase/invertase"/>
    <property type="match status" value="1"/>
</dbReference>
<evidence type="ECO:0000256" key="5">
    <source>
        <dbReference type="RuleBase" id="RU361187"/>
    </source>
</evidence>
<evidence type="ECO:0000256" key="4">
    <source>
        <dbReference type="ARBA" id="ARBA00023295"/>
    </source>
</evidence>
<organism evidence="9 10">
    <name type="scientific">Leeuwenhoekiella palythoae</name>
    <dbReference type="NCBI Taxonomy" id="573501"/>
    <lineage>
        <taxon>Bacteria</taxon>
        <taxon>Pseudomonadati</taxon>
        <taxon>Bacteroidota</taxon>
        <taxon>Flavobacteriia</taxon>
        <taxon>Flavobacteriales</taxon>
        <taxon>Flavobacteriaceae</taxon>
        <taxon>Leeuwenhoekiella</taxon>
    </lineage>
</organism>
<dbReference type="InterPro" id="IPR050727">
    <property type="entry name" value="GH43_arabinanases"/>
</dbReference>
<dbReference type="Proteomes" id="UP000290037">
    <property type="component" value="Unassembled WGS sequence"/>
</dbReference>
<keyword evidence="4 5" id="KW-0326">Glycosidase</keyword>
<evidence type="ECO:0000256" key="1">
    <source>
        <dbReference type="ARBA" id="ARBA00004834"/>
    </source>
</evidence>
<feature type="region of interest" description="Disordered" evidence="6">
    <location>
        <begin position="328"/>
        <end position="347"/>
    </location>
</feature>
<comment type="pathway">
    <text evidence="1">Glycan metabolism; L-arabinan degradation.</text>
</comment>
<reference evidence="10" key="1">
    <citation type="submission" date="2016-11" db="EMBL/GenBank/DDBJ databases">
        <authorList>
            <person name="Varghese N."/>
            <person name="Submissions S."/>
        </authorList>
    </citation>
    <scope>NUCLEOTIDE SEQUENCE [LARGE SCALE GENOMIC DNA]</scope>
    <source>
        <strain evidence="10">DSM 19859</strain>
    </source>
</reference>
<evidence type="ECO:0000256" key="7">
    <source>
        <dbReference type="SAM" id="SignalP"/>
    </source>
</evidence>
<evidence type="ECO:0000256" key="2">
    <source>
        <dbReference type="ARBA" id="ARBA00009865"/>
    </source>
</evidence>
<dbReference type="InterPro" id="IPR023296">
    <property type="entry name" value="Glyco_hydro_beta-prop_sf"/>
</dbReference>
<dbReference type="Gene3D" id="3.10.450.50">
    <property type="match status" value="1"/>
</dbReference>
<gene>
    <name evidence="8" type="ORF">DSM01_114</name>
    <name evidence="9" type="ORF">SAMN04487999_0822</name>
</gene>
<keyword evidence="7" id="KW-0732">Signal</keyword>
<dbReference type="Proteomes" id="UP000184240">
    <property type="component" value="Unassembled WGS sequence"/>
</dbReference>
<dbReference type="PANTHER" id="PTHR43301">
    <property type="entry name" value="ARABINAN ENDO-1,5-ALPHA-L-ARABINOSIDASE"/>
    <property type="match status" value="1"/>
</dbReference>
<evidence type="ECO:0000256" key="3">
    <source>
        <dbReference type="ARBA" id="ARBA00022801"/>
    </source>
</evidence>
<dbReference type="Gene3D" id="2.115.10.20">
    <property type="entry name" value="Glycosyl hydrolase domain, family 43"/>
    <property type="match status" value="1"/>
</dbReference>
<reference evidence="9" key="2">
    <citation type="submission" date="2016-11" db="EMBL/GenBank/DDBJ databases">
        <authorList>
            <person name="Jaros S."/>
            <person name="Januszkiewicz K."/>
            <person name="Wedrychowicz H."/>
        </authorList>
    </citation>
    <scope>NUCLEOTIDE SEQUENCE [LARGE SCALE GENOMIC DNA]</scope>
    <source>
        <strain evidence="9">DSM 19859</strain>
    </source>
</reference>
<name>A0A1M5VN16_9FLAO</name>
<evidence type="ECO:0000313" key="10">
    <source>
        <dbReference type="Proteomes" id="UP000184240"/>
    </source>
</evidence>
<dbReference type="EMBL" id="QOVN01000001">
    <property type="protein sequence ID" value="RXG30978.1"/>
    <property type="molecule type" value="Genomic_DNA"/>
</dbReference>
<evidence type="ECO:0000256" key="6">
    <source>
        <dbReference type="SAM" id="MobiDB-lite"/>
    </source>
</evidence>
<keyword evidence="3 5" id="KW-0378">Hydrolase</keyword>
<dbReference type="AlphaFoldDB" id="A0A1M5VN16"/>
<evidence type="ECO:0000313" key="9">
    <source>
        <dbReference type="EMBL" id="SHH76558.1"/>
    </source>
</evidence>
<sequence>MKNTILALLLLVVVNAFAQNAEERKIIKVLEKESATWRAGDVEGHASCWAVKPYSRILISTGDGEVIDLDPQLMINPPKGMMGNGGTSVNSNYKFHINGNEAWVSHDEQSTSADGSVSKTIEIRMLEKINGSWKLTGQSIHVKKDRTNLTAIDAIRLSDPYILADEATQTYYLTGTGGKMWKSKDLAYWEGPFDVVETDPNSWMGPKPIIWAAELHQYKDRYYDFATFTNRAVKIDTVDGNIIERRASHILVSDTPDGPYKPMEDDIYLPADMPTLDGTFWVDEDGKPYMVYCYEWLQNGNGTIEKIELKPDLSGSVGEAELLFKASDSPWSREKDKDGNDKPNKVTDGPFLFKTETGKLGMLWTSWIYDEYVQGVAYSESGTLNGPWIQEEKPITPRNYGHGMLFKTFDGKILMAAHSHAVVNGNYHRVPHLFEVDLSGDKLKVVAPYTP</sequence>
<comment type="similarity">
    <text evidence="2 5">Belongs to the glycosyl hydrolase 43 family.</text>
</comment>
<protein>
    <submittedName>
        <fullName evidence="8">Glycosyl hydrolase family 43</fullName>
    </submittedName>
    <submittedName>
        <fullName evidence="9">Glycosyl hydrolases family 43</fullName>
    </submittedName>
</protein>
<evidence type="ECO:0000313" key="11">
    <source>
        <dbReference type="Proteomes" id="UP000290037"/>
    </source>
</evidence>
<dbReference type="GO" id="GO:0005975">
    <property type="term" value="P:carbohydrate metabolic process"/>
    <property type="evidence" value="ECO:0007669"/>
    <property type="project" value="InterPro"/>
</dbReference>
<accession>A0A1M5VN16</accession>
<keyword evidence="11" id="KW-1185">Reference proteome</keyword>
<dbReference type="Pfam" id="PF04616">
    <property type="entry name" value="Glyco_hydro_43"/>
    <property type="match status" value="1"/>
</dbReference>
<evidence type="ECO:0000313" key="8">
    <source>
        <dbReference type="EMBL" id="RXG30978.1"/>
    </source>
</evidence>
<dbReference type="CDD" id="cd08981">
    <property type="entry name" value="GH43_Bt1873-like"/>
    <property type="match status" value="1"/>
</dbReference>